<dbReference type="EMBL" id="CADCXU010002009">
    <property type="protein sequence ID" value="CAA9994591.1"/>
    <property type="molecule type" value="Genomic_DNA"/>
</dbReference>
<dbReference type="OrthoDB" id="192915at2759"/>
<accession>A0A6H5FYS9</accession>
<dbReference type="InterPro" id="IPR021852">
    <property type="entry name" value="DUF3456"/>
</dbReference>
<dbReference type="PANTHER" id="PTHR13341:SF2">
    <property type="entry name" value="PROTEIN SEELE"/>
    <property type="match status" value="1"/>
</dbReference>
<reference evidence="3 4" key="1">
    <citation type="submission" date="2020-02" db="EMBL/GenBank/DDBJ databases">
        <authorList>
            <person name="Ferguson B K."/>
        </authorList>
    </citation>
    <scope>NUCLEOTIDE SEQUENCE [LARGE SCALE GENOMIC DNA]</scope>
</reference>
<name>A0A6H5FYS9_9HEMI</name>
<evidence type="ECO:0000256" key="1">
    <source>
        <dbReference type="ARBA" id="ARBA00007285"/>
    </source>
</evidence>
<dbReference type="GO" id="GO:0005783">
    <property type="term" value="C:endoplasmic reticulum"/>
    <property type="evidence" value="ECO:0007669"/>
    <property type="project" value="TreeGrafter"/>
</dbReference>
<organism evidence="3 4">
    <name type="scientific">Nesidiocoris tenuis</name>
    <dbReference type="NCBI Taxonomy" id="355587"/>
    <lineage>
        <taxon>Eukaryota</taxon>
        <taxon>Metazoa</taxon>
        <taxon>Ecdysozoa</taxon>
        <taxon>Arthropoda</taxon>
        <taxon>Hexapoda</taxon>
        <taxon>Insecta</taxon>
        <taxon>Pterygota</taxon>
        <taxon>Neoptera</taxon>
        <taxon>Paraneoptera</taxon>
        <taxon>Hemiptera</taxon>
        <taxon>Heteroptera</taxon>
        <taxon>Panheteroptera</taxon>
        <taxon>Cimicomorpha</taxon>
        <taxon>Miridae</taxon>
        <taxon>Dicyphina</taxon>
        <taxon>Nesidiocoris</taxon>
    </lineage>
</organism>
<comment type="similarity">
    <text evidence="1">Belongs to the canopy family.</text>
</comment>
<dbReference type="InterPro" id="IPR042415">
    <property type="entry name" value="CNPY"/>
</dbReference>
<dbReference type="AlphaFoldDB" id="A0A6H5FYS9"/>
<dbReference type="Pfam" id="PF11938">
    <property type="entry name" value="DUF3456"/>
    <property type="match status" value="1"/>
</dbReference>
<feature type="domain" description="DUF3456" evidence="2">
    <location>
        <begin position="1"/>
        <end position="134"/>
    </location>
</feature>
<evidence type="ECO:0000313" key="4">
    <source>
        <dbReference type="Proteomes" id="UP000479000"/>
    </source>
</evidence>
<keyword evidence="4" id="KW-1185">Reference proteome</keyword>
<sequence>MEKDVDTVDPSKTIHVGEFMLDHKGDRPEKKIELRRSEIYLTELMERVCDKMDDYVRAIMRDSGKLVVIPLIVDGMMNSIIGDAHIIQDGDLNKSLKFYCQNIVEEYDEGFTKHFGLRDADLSDKICWEYSKLCKDVYPAEYEEDIVAAERQKKRKNRKVAHWFIIV</sequence>
<evidence type="ECO:0000313" key="3">
    <source>
        <dbReference type="EMBL" id="CAA9994591.1"/>
    </source>
</evidence>
<protein>
    <recommendedName>
        <fullName evidence="2">DUF3456 domain-containing protein</fullName>
    </recommendedName>
</protein>
<dbReference type="Proteomes" id="UP000479000">
    <property type="component" value="Unassembled WGS sequence"/>
</dbReference>
<proteinExistence type="inferred from homology"/>
<evidence type="ECO:0000259" key="2">
    <source>
        <dbReference type="Pfam" id="PF11938"/>
    </source>
</evidence>
<gene>
    <name evidence="3" type="ORF">NTEN_LOCUS1407</name>
</gene>
<dbReference type="PANTHER" id="PTHR13341">
    <property type="entry name" value="MIR-INTERACTING SAPOSIN-LIKE PROTEIN"/>
    <property type="match status" value="1"/>
</dbReference>